<gene>
    <name evidence="1" type="ORF">ACFPC0_11030</name>
</gene>
<evidence type="ECO:0000313" key="2">
    <source>
        <dbReference type="Proteomes" id="UP001595824"/>
    </source>
</evidence>
<sequence>MDDDRKTPYAPGCRAKGDHGRPALLDVVFPGISATPNMPQAIAALEAECRPCVDRHGRVITQHEPSVIHQAAWLWLGTVCVARHTAGLPPAKNGDDLVTGLFEKMADWCSVPKLSLPTLRLFRHLQLSEVEAPFDGPKFNTWDMDQVEKAVNEMSTEDRALAWGDLLFLLLGWLRGAQRAYASVNPEETNR</sequence>
<accession>A0ABV8TCI8</accession>
<dbReference type="EMBL" id="JBHSDP010000011">
    <property type="protein sequence ID" value="MFC4328360.1"/>
    <property type="molecule type" value="Genomic_DNA"/>
</dbReference>
<name>A0ABV8TCI8_9ACTN</name>
<protein>
    <submittedName>
        <fullName evidence="1">Uncharacterized protein</fullName>
    </submittedName>
</protein>
<evidence type="ECO:0000313" key="1">
    <source>
        <dbReference type="EMBL" id="MFC4328360.1"/>
    </source>
</evidence>
<reference evidence="2" key="1">
    <citation type="journal article" date="2019" name="Int. J. Syst. Evol. Microbiol.">
        <title>The Global Catalogue of Microorganisms (GCM) 10K type strain sequencing project: providing services to taxonomists for standard genome sequencing and annotation.</title>
        <authorList>
            <consortium name="The Broad Institute Genomics Platform"/>
            <consortium name="The Broad Institute Genome Sequencing Center for Infectious Disease"/>
            <person name="Wu L."/>
            <person name="Ma J."/>
        </authorList>
    </citation>
    <scope>NUCLEOTIDE SEQUENCE [LARGE SCALE GENOMIC DNA]</scope>
    <source>
        <strain evidence="2">PCU 347</strain>
    </source>
</reference>
<dbReference type="RefSeq" id="WP_381738557.1">
    <property type="nucleotide sequence ID" value="NZ_JBHSDP010000011.1"/>
</dbReference>
<comment type="caution">
    <text evidence="1">The sequence shown here is derived from an EMBL/GenBank/DDBJ whole genome shotgun (WGS) entry which is preliminary data.</text>
</comment>
<proteinExistence type="predicted"/>
<dbReference type="Proteomes" id="UP001595824">
    <property type="component" value="Unassembled WGS sequence"/>
</dbReference>
<keyword evidence="2" id="KW-1185">Reference proteome</keyword>
<organism evidence="1 2">
    <name type="scientific">Streptomyces andamanensis</name>
    <dbReference type="NCBI Taxonomy" id="1565035"/>
    <lineage>
        <taxon>Bacteria</taxon>
        <taxon>Bacillati</taxon>
        <taxon>Actinomycetota</taxon>
        <taxon>Actinomycetes</taxon>
        <taxon>Kitasatosporales</taxon>
        <taxon>Streptomycetaceae</taxon>
        <taxon>Streptomyces</taxon>
    </lineage>
</organism>